<name>A0A3B5MAD7_9TELE</name>
<protein>
    <submittedName>
        <fullName evidence="2">Uncharacterized protein</fullName>
    </submittedName>
</protein>
<keyword evidence="3" id="KW-1185">Reference proteome</keyword>
<dbReference type="AlphaFoldDB" id="A0A3B5MAD7"/>
<organism evidence="2 3">
    <name type="scientific">Xiphophorus couchianus</name>
    <name type="common">Monterrey platyfish</name>
    <dbReference type="NCBI Taxonomy" id="32473"/>
    <lineage>
        <taxon>Eukaryota</taxon>
        <taxon>Metazoa</taxon>
        <taxon>Chordata</taxon>
        <taxon>Craniata</taxon>
        <taxon>Vertebrata</taxon>
        <taxon>Euteleostomi</taxon>
        <taxon>Actinopterygii</taxon>
        <taxon>Neopterygii</taxon>
        <taxon>Teleostei</taxon>
        <taxon>Neoteleostei</taxon>
        <taxon>Acanthomorphata</taxon>
        <taxon>Ovalentaria</taxon>
        <taxon>Atherinomorphae</taxon>
        <taxon>Cyprinodontiformes</taxon>
        <taxon>Poeciliidae</taxon>
        <taxon>Poeciliinae</taxon>
        <taxon>Xiphophorus</taxon>
    </lineage>
</organism>
<dbReference type="Ensembl" id="ENSXCOT00000020792.1">
    <property type="protein sequence ID" value="ENSXCOP00000020542.1"/>
    <property type="gene ID" value="ENSXCOG00000015391.1"/>
</dbReference>
<dbReference type="Proteomes" id="UP000261380">
    <property type="component" value="Unplaced"/>
</dbReference>
<sequence>MLLPGPVFSEGFTRKPTMTGSLSSEASTCSKENDQSGSSCSAEASWVEDASTEAAVLAGCAASAGGLLGSCSLRPTSSILRRRLVTWATARYKDSSSGWPWKML</sequence>
<proteinExistence type="predicted"/>
<accession>A0A3B5MAD7</accession>
<evidence type="ECO:0000313" key="3">
    <source>
        <dbReference type="Proteomes" id="UP000261380"/>
    </source>
</evidence>
<reference evidence="2" key="2">
    <citation type="submission" date="2025-09" db="UniProtKB">
        <authorList>
            <consortium name="Ensembl"/>
        </authorList>
    </citation>
    <scope>IDENTIFICATION</scope>
</reference>
<reference evidence="2" key="1">
    <citation type="submission" date="2025-08" db="UniProtKB">
        <authorList>
            <consortium name="Ensembl"/>
        </authorList>
    </citation>
    <scope>IDENTIFICATION</scope>
</reference>
<feature type="compositionally biased region" description="Polar residues" evidence="1">
    <location>
        <begin position="16"/>
        <end position="42"/>
    </location>
</feature>
<evidence type="ECO:0000313" key="2">
    <source>
        <dbReference type="Ensembl" id="ENSXCOP00000020542.1"/>
    </source>
</evidence>
<feature type="region of interest" description="Disordered" evidence="1">
    <location>
        <begin position="1"/>
        <end position="42"/>
    </location>
</feature>
<evidence type="ECO:0000256" key="1">
    <source>
        <dbReference type="SAM" id="MobiDB-lite"/>
    </source>
</evidence>
<dbReference type="GeneTree" id="ENSGT01050000245018"/>